<dbReference type="SMART" id="SM00798">
    <property type="entry name" value="AICARFT_IMPCHas"/>
    <property type="match status" value="1"/>
</dbReference>
<dbReference type="PANTHER" id="PTHR11692:SF0">
    <property type="entry name" value="BIFUNCTIONAL PURINE BIOSYNTHESIS PROTEIN ATIC"/>
    <property type="match status" value="1"/>
</dbReference>
<proteinExistence type="inferred from homology"/>
<evidence type="ECO:0000256" key="1">
    <source>
        <dbReference type="ARBA" id="ARBA00004844"/>
    </source>
</evidence>
<dbReference type="AlphaFoldDB" id="A0AAU7D5B2"/>
<evidence type="ECO:0000256" key="2">
    <source>
        <dbReference type="ARBA" id="ARBA00004954"/>
    </source>
</evidence>
<dbReference type="NCBIfam" id="NF002049">
    <property type="entry name" value="PRK00881.1"/>
    <property type="match status" value="1"/>
</dbReference>
<dbReference type="GO" id="GO:0003937">
    <property type="term" value="F:IMP cyclohydrolase activity"/>
    <property type="evidence" value="ECO:0007669"/>
    <property type="project" value="UniProtKB-UniRule"/>
</dbReference>
<dbReference type="Gene3D" id="3.40.140.20">
    <property type="match status" value="2"/>
</dbReference>
<comment type="domain">
    <text evidence="10">The IMP cyclohydrolase activity resides in the N-terminal region.</text>
</comment>
<dbReference type="RefSeq" id="WP_348266764.1">
    <property type="nucleotide sequence ID" value="NZ_CP121194.1"/>
</dbReference>
<dbReference type="EMBL" id="CP121194">
    <property type="protein sequence ID" value="XBH09252.1"/>
    <property type="molecule type" value="Genomic_DNA"/>
</dbReference>
<comment type="similarity">
    <text evidence="3 10">Belongs to the PurH family.</text>
</comment>
<dbReference type="PIRSF" id="PIRSF000414">
    <property type="entry name" value="AICARFT_IMPCHas"/>
    <property type="match status" value="1"/>
</dbReference>
<dbReference type="Pfam" id="PF02142">
    <property type="entry name" value="MGS"/>
    <property type="match status" value="1"/>
</dbReference>
<accession>A0AAU7D5B2</accession>
<dbReference type="InterPro" id="IPR016193">
    <property type="entry name" value="Cytidine_deaminase-like"/>
</dbReference>
<keyword evidence="4 10" id="KW-0808">Transferase</keyword>
<comment type="pathway">
    <text evidence="1 10">Purine metabolism; IMP biosynthesis via de novo pathway; IMP from 5-formamido-1-(5-phospho-D-ribosyl)imidazole-4-carboxamide: step 1/1.</text>
</comment>
<dbReference type="SMART" id="SM00851">
    <property type="entry name" value="MGS"/>
    <property type="match status" value="1"/>
</dbReference>
<evidence type="ECO:0000256" key="8">
    <source>
        <dbReference type="ARBA" id="ARBA00050488"/>
    </source>
</evidence>
<evidence type="ECO:0000313" key="13">
    <source>
        <dbReference type="EMBL" id="XBH12540.1"/>
    </source>
</evidence>
<dbReference type="InterPro" id="IPR011607">
    <property type="entry name" value="MGS-like_dom"/>
</dbReference>
<comment type="pathway">
    <text evidence="2 10">Purine metabolism; IMP biosynthesis via de novo pathway; 5-formamido-1-(5-phospho-D-ribosyl)imidazole-4-carboxamide from 5-amino-1-(5-phospho-D-ribosyl)imidazole-4-carboxamide (10-formyl THF route): step 1/1.</text>
</comment>
<dbReference type="Gene3D" id="3.40.50.1380">
    <property type="entry name" value="Methylglyoxal synthase-like domain"/>
    <property type="match status" value="1"/>
</dbReference>
<dbReference type="HAMAP" id="MF_00139">
    <property type="entry name" value="PurH"/>
    <property type="match status" value="1"/>
</dbReference>
<keyword evidence="6 10" id="KW-0378">Hydrolase</keyword>
<comment type="catalytic activity">
    <reaction evidence="8 10">
        <text>(6R)-10-formyltetrahydrofolate + 5-amino-1-(5-phospho-beta-D-ribosyl)imidazole-4-carboxamide = 5-formamido-1-(5-phospho-D-ribosyl)imidazole-4-carboxamide + (6S)-5,6,7,8-tetrahydrofolate</text>
        <dbReference type="Rhea" id="RHEA:22192"/>
        <dbReference type="ChEBI" id="CHEBI:57453"/>
        <dbReference type="ChEBI" id="CHEBI:58467"/>
        <dbReference type="ChEBI" id="CHEBI:58475"/>
        <dbReference type="ChEBI" id="CHEBI:195366"/>
        <dbReference type="EC" id="2.1.2.3"/>
    </reaction>
</comment>
<dbReference type="NCBIfam" id="TIGR00355">
    <property type="entry name" value="purH"/>
    <property type="match status" value="1"/>
</dbReference>
<dbReference type="GO" id="GO:0005829">
    <property type="term" value="C:cytosol"/>
    <property type="evidence" value="ECO:0007669"/>
    <property type="project" value="TreeGrafter"/>
</dbReference>
<dbReference type="GO" id="GO:0004643">
    <property type="term" value="F:phosphoribosylaminoimidazolecarboxamide formyltransferase activity"/>
    <property type="evidence" value="ECO:0007669"/>
    <property type="project" value="UniProtKB-UniRule"/>
</dbReference>
<dbReference type="SUPFAM" id="SSF52335">
    <property type="entry name" value="Methylglyoxal synthase-like"/>
    <property type="match status" value="1"/>
</dbReference>
<gene>
    <name evidence="10 13" type="primary">purH</name>
    <name evidence="12" type="ORF">P4G45_12255</name>
    <name evidence="13" type="ORF">P8936_12670</name>
</gene>
<dbReference type="InterPro" id="IPR002695">
    <property type="entry name" value="PurH-like"/>
</dbReference>
<dbReference type="EC" id="3.5.4.10" evidence="10"/>
<evidence type="ECO:0000256" key="6">
    <source>
        <dbReference type="ARBA" id="ARBA00022801"/>
    </source>
</evidence>
<protein>
    <recommendedName>
        <fullName evidence="10">Bifunctional purine biosynthesis protein PurH</fullName>
    </recommendedName>
    <domain>
        <recommendedName>
            <fullName evidence="10">Phosphoribosylaminoimidazolecarboxamide formyltransferase</fullName>
            <ecNumber evidence="10">2.1.2.3</ecNumber>
        </recommendedName>
        <alternativeName>
            <fullName evidence="10">AICAR transformylase</fullName>
        </alternativeName>
    </domain>
    <domain>
        <recommendedName>
            <fullName evidence="10">IMP cyclohydrolase</fullName>
            <ecNumber evidence="10">3.5.4.10</ecNumber>
        </recommendedName>
        <alternativeName>
            <fullName evidence="10">ATIC</fullName>
        </alternativeName>
        <alternativeName>
            <fullName evidence="10">IMP synthase</fullName>
        </alternativeName>
        <alternativeName>
            <fullName evidence="10">Inosinicase</fullName>
        </alternativeName>
    </domain>
</protein>
<dbReference type="EMBL" id="CP121195">
    <property type="protein sequence ID" value="XBH12540.1"/>
    <property type="molecule type" value="Genomic_DNA"/>
</dbReference>
<keyword evidence="7 10" id="KW-0511">Multifunctional enzyme</keyword>
<organism evidence="13">
    <name type="scientific">Edaphobacter paludis</name>
    <dbReference type="NCBI Taxonomy" id="3035702"/>
    <lineage>
        <taxon>Bacteria</taxon>
        <taxon>Pseudomonadati</taxon>
        <taxon>Acidobacteriota</taxon>
        <taxon>Terriglobia</taxon>
        <taxon>Terriglobales</taxon>
        <taxon>Acidobacteriaceae</taxon>
        <taxon>Edaphobacter</taxon>
    </lineage>
</organism>
<comment type="catalytic activity">
    <reaction evidence="9 10">
        <text>IMP + H2O = 5-formamido-1-(5-phospho-D-ribosyl)imidazole-4-carboxamide</text>
        <dbReference type="Rhea" id="RHEA:18445"/>
        <dbReference type="ChEBI" id="CHEBI:15377"/>
        <dbReference type="ChEBI" id="CHEBI:58053"/>
        <dbReference type="ChEBI" id="CHEBI:58467"/>
        <dbReference type="EC" id="3.5.4.10"/>
    </reaction>
</comment>
<dbReference type="FunFam" id="3.40.140.20:FF:000001">
    <property type="entry name" value="Bifunctional purine biosynthesis protein PurH"/>
    <property type="match status" value="1"/>
</dbReference>
<dbReference type="GO" id="GO:0006189">
    <property type="term" value="P:'de novo' IMP biosynthetic process"/>
    <property type="evidence" value="ECO:0007669"/>
    <property type="project" value="UniProtKB-UniRule"/>
</dbReference>
<accession>A0AAU7CVV9</accession>
<dbReference type="KEGG" id="epl:P4G45_12255"/>
<keyword evidence="5 10" id="KW-0658">Purine biosynthesis</keyword>
<evidence type="ECO:0000256" key="3">
    <source>
        <dbReference type="ARBA" id="ARBA00007667"/>
    </source>
</evidence>
<sequence length="537" mass="56984">MIEHSSASNSAAPADLRPIRRALLSVTDKTGLVDFARALASFNVDLVSTGGTARALREAGLPVRDISDLTGFPEMLDGRVKTLHPKVHGGILHIRDNAEHQASVKEHAIEPIDMVVVNLYAFEKTSQKPGVAFADVIENIDIGGPSMVRSAAKNFGDVAIVTSAGDYGSLTEELKANGGSLSRATRWRLAKQAFAVTAAYDAGIATALESIEEPGGAAVFSTELPQVIRIIEPLEKTLRYGENPHQKAALYVDGSGKGVAGAKQLQGKELSYNNIVDLDACWELVSEFDETAVAIIKHTNPCGASTGSTVLEAYKRALEADPVSAFGGVIGINREVDAEAAEEIAKLFVEAIVAPSFTPEALERFAVKKNLRLVQITPADTPRMLKQVSGGLLVQDADRLRVTEAELKMVTERKPTAEELRALLFAWSICKYVKSNAIVYARFADGHGQTVGIGAGQMSRVDAARFGAMKAVLPLAGTVAASDAFFPFADGLETVAKAGATAVIQPGGSVRDAEVIEAANRLGVAMAFTGVRHFRHG</sequence>
<dbReference type="InterPro" id="IPR024051">
    <property type="entry name" value="AICAR_Tfase_dup_dom_sf"/>
</dbReference>
<dbReference type="Pfam" id="PF01808">
    <property type="entry name" value="AICARFT_IMPCHas"/>
    <property type="match status" value="1"/>
</dbReference>
<evidence type="ECO:0000256" key="7">
    <source>
        <dbReference type="ARBA" id="ARBA00023268"/>
    </source>
</evidence>
<dbReference type="PANTHER" id="PTHR11692">
    <property type="entry name" value="BIFUNCTIONAL PURINE BIOSYNTHESIS PROTEIN PURH"/>
    <property type="match status" value="1"/>
</dbReference>
<feature type="domain" description="MGS-like" evidence="11">
    <location>
        <begin position="14"/>
        <end position="162"/>
    </location>
</feature>
<evidence type="ECO:0000259" key="11">
    <source>
        <dbReference type="PROSITE" id="PS51855"/>
    </source>
</evidence>
<evidence type="ECO:0000256" key="10">
    <source>
        <dbReference type="HAMAP-Rule" id="MF_00139"/>
    </source>
</evidence>
<evidence type="ECO:0000256" key="4">
    <source>
        <dbReference type="ARBA" id="ARBA00022679"/>
    </source>
</evidence>
<dbReference type="SUPFAM" id="SSF53927">
    <property type="entry name" value="Cytidine deaminase-like"/>
    <property type="match status" value="1"/>
</dbReference>
<name>A0AAU7D5B2_9BACT</name>
<dbReference type="PROSITE" id="PS51855">
    <property type="entry name" value="MGS"/>
    <property type="match status" value="1"/>
</dbReference>
<dbReference type="CDD" id="cd01421">
    <property type="entry name" value="IMPCH"/>
    <property type="match status" value="1"/>
</dbReference>
<reference evidence="13" key="1">
    <citation type="submission" date="2023-03" db="EMBL/GenBank/DDBJ databases">
        <title>Edaphobacter sp.</title>
        <authorList>
            <person name="Huber K.J."/>
            <person name="Papendorf J."/>
            <person name="Pilke C."/>
            <person name="Bunk B."/>
            <person name="Sproeer C."/>
            <person name="Pester M."/>
        </authorList>
    </citation>
    <scope>NUCLEOTIDE SEQUENCE</scope>
    <source>
        <strain evidence="12">DSM 109919</strain>
        <strain evidence="13">DSM 109920</strain>
    </source>
</reference>
<dbReference type="InterPro" id="IPR036914">
    <property type="entry name" value="MGS-like_dom_sf"/>
</dbReference>
<dbReference type="EC" id="2.1.2.3" evidence="10"/>
<evidence type="ECO:0000313" key="12">
    <source>
        <dbReference type="EMBL" id="XBH09252.1"/>
    </source>
</evidence>
<dbReference type="FunFam" id="3.40.50.1380:FF:000001">
    <property type="entry name" value="Bifunctional purine biosynthesis protein PurH"/>
    <property type="match status" value="1"/>
</dbReference>
<evidence type="ECO:0000256" key="9">
    <source>
        <dbReference type="ARBA" id="ARBA00050687"/>
    </source>
</evidence>
<evidence type="ECO:0000256" key="5">
    <source>
        <dbReference type="ARBA" id="ARBA00022755"/>
    </source>
</evidence>